<feature type="compositionally biased region" description="Low complexity" evidence="1">
    <location>
        <begin position="23"/>
        <end position="41"/>
    </location>
</feature>
<name>A0A164GZP7_9CRUS</name>
<evidence type="ECO:0000313" key="3">
    <source>
        <dbReference type="Proteomes" id="UP000076858"/>
    </source>
</evidence>
<protein>
    <submittedName>
        <fullName evidence="2">Bru-2</fullName>
    </submittedName>
</protein>
<keyword evidence="3" id="KW-1185">Reference proteome</keyword>
<evidence type="ECO:0000313" key="2">
    <source>
        <dbReference type="EMBL" id="KZR99545.1"/>
    </source>
</evidence>
<accession>A0A164GZP7</accession>
<proteinExistence type="predicted"/>
<dbReference type="Proteomes" id="UP000076858">
    <property type="component" value="Unassembled WGS sequence"/>
</dbReference>
<evidence type="ECO:0000256" key="1">
    <source>
        <dbReference type="SAM" id="MobiDB-lite"/>
    </source>
</evidence>
<sequence>MEMLNSLNILAGKISPQNHEETTTTSSTTSASSADHSPSSR</sequence>
<dbReference type="AlphaFoldDB" id="A0A164GZP7"/>
<comment type="caution">
    <text evidence="2">The sequence shown here is derived from an EMBL/GenBank/DDBJ whole genome shotgun (WGS) entry which is preliminary data.</text>
</comment>
<gene>
    <name evidence="2" type="ORF">APZ42_004544</name>
</gene>
<organism evidence="2 3">
    <name type="scientific">Daphnia magna</name>
    <dbReference type="NCBI Taxonomy" id="35525"/>
    <lineage>
        <taxon>Eukaryota</taxon>
        <taxon>Metazoa</taxon>
        <taxon>Ecdysozoa</taxon>
        <taxon>Arthropoda</taxon>
        <taxon>Crustacea</taxon>
        <taxon>Branchiopoda</taxon>
        <taxon>Diplostraca</taxon>
        <taxon>Cladocera</taxon>
        <taxon>Anomopoda</taxon>
        <taxon>Daphniidae</taxon>
        <taxon>Daphnia</taxon>
    </lineage>
</organism>
<dbReference type="EMBL" id="LRGB01013329">
    <property type="protein sequence ID" value="KZR99545.1"/>
    <property type="molecule type" value="Genomic_DNA"/>
</dbReference>
<feature type="region of interest" description="Disordered" evidence="1">
    <location>
        <begin position="1"/>
        <end position="41"/>
    </location>
</feature>
<reference evidence="2 3" key="1">
    <citation type="submission" date="2016-03" db="EMBL/GenBank/DDBJ databases">
        <title>EvidentialGene: Evidence-directed Construction of Genes on Genomes.</title>
        <authorList>
            <person name="Gilbert D.G."/>
            <person name="Choi J.-H."/>
            <person name="Mockaitis K."/>
            <person name="Colbourne J."/>
            <person name="Pfrender M."/>
        </authorList>
    </citation>
    <scope>NUCLEOTIDE SEQUENCE [LARGE SCALE GENOMIC DNA]</scope>
    <source>
        <strain evidence="2 3">Xinb3</strain>
        <tissue evidence="2">Complete organism</tissue>
    </source>
</reference>